<feature type="coiled-coil region" evidence="1">
    <location>
        <begin position="25"/>
        <end position="52"/>
    </location>
</feature>
<protein>
    <submittedName>
        <fullName evidence="2">Uncharacterized protein</fullName>
    </submittedName>
</protein>
<name>A0A2S1GN07_9CAUD</name>
<keyword evidence="3" id="KW-1185">Reference proteome</keyword>
<organism evidence="2 3">
    <name type="scientific">Pseudomonas phage Alpheus</name>
    <dbReference type="NCBI Taxonomy" id="2163983"/>
    <lineage>
        <taxon>Viruses</taxon>
        <taxon>Duplodnaviria</taxon>
        <taxon>Heunggongvirae</taxon>
        <taxon>Uroviricota</taxon>
        <taxon>Caudoviricetes</taxon>
        <taxon>Autographivirales</taxon>
        <taxon>Autosignataviridae</taxon>
        <taxon>Colwellvirinae</taxon>
        <taxon>Nerthusvirus</taxon>
        <taxon>Nerthusvirus alpheus</taxon>
        <taxon>Uliginvirus alpheus</taxon>
    </lineage>
</organism>
<dbReference type="RefSeq" id="YP_009800689.1">
    <property type="nucleotide sequence ID" value="NC_047957.1"/>
</dbReference>
<proteinExistence type="predicted"/>
<dbReference type="Proteomes" id="UP000246678">
    <property type="component" value="Segment"/>
</dbReference>
<evidence type="ECO:0000256" key="1">
    <source>
        <dbReference type="SAM" id="Coils"/>
    </source>
</evidence>
<evidence type="ECO:0000313" key="2">
    <source>
        <dbReference type="EMBL" id="AWD90771.1"/>
    </source>
</evidence>
<dbReference type="KEGG" id="vg:54991191"/>
<dbReference type="GeneID" id="54991191"/>
<accession>A0A2S1GN07</accession>
<reference evidence="3" key="1">
    <citation type="submission" date="2018-03" db="EMBL/GenBank/DDBJ databases">
        <title>Phage therapy in agriculture - a green tech approach to combat plant pathogenic bacteria.</title>
        <authorList>
            <person name="Djurhuus A.M."/>
            <person name="Carstens A.B."/>
            <person name="Hansen L.H."/>
        </authorList>
    </citation>
    <scope>NUCLEOTIDE SEQUENCE [LARGE SCALE GENOMIC DNA]</scope>
</reference>
<dbReference type="EMBL" id="MH113815">
    <property type="protein sequence ID" value="AWD90771.1"/>
    <property type="molecule type" value="Genomic_DNA"/>
</dbReference>
<keyword evidence="1" id="KW-0175">Coiled coil</keyword>
<evidence type="ECO:0000313" key="3">
    <source>
        <dbReference type="Proteomes" id="UP000246678"/>
    </source>
</evidence>
<sequence length="97" mass="11202">MRQKLLTIATILLLALLAYSQWDRAITYRKERDDYKEKLEQSEAKVKSLRTQVPKVTTKAQTDRLKVKEVLDEAPAFRDTPVPEPVRTGLCSVIRCK</sequence>